<dbReference type="EMBL" id="EF368011">
    <property type="protein sequence ID" value="ABM79869.1"/>
    <property type="molecule type" value="Genomic_DNA"/>
</dbReference>
<geneLocation type="mitochondrion" evidence="11"/>
<dbReference type="GeneID" id="4788080"/>
<feature type="transmembrane region" description="Helical" evidence="9">
    <location>
        <begin position="199"/>
        <end position="218"/>
    </location>
</feature>
<evidence type="ECO:0000256" key="9">
    <source>
        <dbReference type="SAM" id="Phobius"/>
    </source>
</evidence>
<evidence type="ECO:0000256" key="8">
    <source>
        <dbReference type="ARBA" id="ARBA00049551"/>
    </source>
</evidence>
<reference evidence="11" key="1">
    <citation type="submission" date="2007-01" db="EMBL/GenBank/DDBJ databases">
        <authorList>
            <person name="Tang S."/>
            <person name="Wang G."/>
            <person name="Hyman B."/>
        </authorList>
    </citation>
    <scope>NUCLEOTIDE SEQUENCE</scope>
</reference>
<dbReference type="PANTHER" id="PTHR42829">
    <property type="entry name" value="NADH-UBIQUINONE OXIDOREDUCTASE CHAIN 5"/>
    <property type="match status" value="1"/>
</dbReference>
<feature type="transmembrane region" description="Helical" evidence="9">
    <location>
        <begin position="390"/>
        <end position="410"/>
    </location>
</feature>
<evidence type="ECO:0000256" key="6">
    <source>
        <dbReference type="ARBA" id="ARBA00023136"/>
    </source>
</evidence>
<dbReference type="InterPro" id="IPR003945">
    <property type="entry name" value="NU5C-like"/>
</dbReference>
<evidence type="ECO:0000256" key="3">
    <source>
        <dbReference type="ARBA" id="ARBA00012944"/>
    </source>
</evidence>
<evidence type="ECO:0000256" key="1">
    <source>
        <dbReference type="ARBA" id="ARBA00003257"/>
    </source>
</evidence>
<dbReference type="GO" id="GO:0016020">
    <property type="term" value="C:membrane"/>
    <property type="evidence" value="ECO:0007669"/>
    <property type="project" value="UniProtKB-SubCell"/>
</dbReference>
<dbReference type="GO" id="GO:0008137">
    <property type="term" value="F:NADH dehydrogenase (ubiquinone) activity"/>
    <property type="evidence" value="ECO:0007669"/>
    <property type="project" value="UniProtKB-EC"/>
</dbReference>
<feature type="transmembrane region" description="Helical" evidence="9">
    <location>
        <begin position="167"/>
        <end position="187"/>
    </location>
</feature>
<dbReference type="AlphaFoldDB" id="A2TN52"/>
<keyword evidence="6 9" id="KW-0472">Membrane</keyword>
<evidence type="ECO:0000256" key="2">
    <source>
        <dbReference type="ARBA" id="ARBA00004141"/>
    </source>
</evidence>
<dbReference type="Pfam" id="PF00361">
    <property type="entry name" value="Proton_antipo_M"/>
    <property type="match status" value="1"/>
</dbReference>
<evidence type="ECO:0000313" key="11">
    <source>
        <dbReference type="EMBL" id="ABM79869.1"/>
    </source>
</evidence>
<dbReference type="GO" id="GO:0042773">
    <property type="term" value="P:ATP synthesis coupled electron transport"/>
    <property type="evidence" value="ECO:0007669"/>
    <property type="project" value="InterPro"/>
</dbReference>
<feature type="transmembrane region" description="Helical" evidence="9">
    <location>
        <begin position="20"/>
        <end position="44"/>
    </location>
</feature>
<evidence type="ECO:0000256" key="4">
    <source>
        <dbReference type="ARBA" id="ARBA00022692"/>
    </source>
</evidence>
<evidence type="ECO:0000256" key="7">
    <source>
        <dbReference type="ARBA" id="ARBA00031027"/>
    </source>
</evidence>
<dbReference type="PANTHER" id="PTHR42829:SF2">
    <property type="entry name" value="NADH-UBIQUINONE OXIDOREDUCTASE CHAIN 5"/>
    <property type="match status" value="1"/>
</dbReference>
<comment type="subcellular location">
    <subcellularLocation>
        <location evidence="2">Membrane</location>
        <topology evidence="2">Multi-pass membrane protein</topology>
    </subcellularLocation>
</comment>
<gene>
    <name evidence="11" type="primary">ND5</name>
</gene>
<feature type="transmembrane region" description="Helical" evidence="9">
    <location>
        <begin position="327"/>
        <end position="346"/>
    </location>
</feature>
<comment type="function">
    <text evidence="1">Core subunit of the mitochondrial membrane respiratory chain NADH dehydrogenase (Complex I) that is believed to belong to the minimal assembly required for catalysis. Complex I functions in the transfer of electrons from NADH to the respiratory chain. The immediate electron acceptor for the enzyme is believed to be ubiquinone.</text>
</comment>
<dbReference type="RefSeq" id="YP_001023668.1">
    <property type="nucleotide sequence ID" value="NC_008828.1"/>
</dbReference>
<evidence type="ECO:0000256" key="5">
    <source>
        <dbReference type="ARBA" id="ARBA00022989"/>
    </source>
</evidence>
<feature type="transmembrane region" description="Helical" evidence="9">
    <location>
        <begin position="416"/>
        <end position="434"/>
    </location>
</feature>
<dbReference type="GO" id="GO:0003954">
    <property type="term" value="F:NADH dehydrogenase activity"/>
    <property type="evidence" value="ECO:0007669"/>
    <property type="project" value="TreeGrafter"/>
</dbReference>
<dbReference type="CTD" id="4540"/>
<proteinExistence type="predicted"/>
<name>A2TN52_9BILA</name>
<feature type="transmembrane region" description="Helical" evidence="9">
    <location>
        <begin position="120"/>
        <end position="147"/>
    </location>
</feature>
<keyword evidence="5 9" id="KW-1133">Transmembrane helix</keyword>
<dbReference type="PRINTS" id="PR01434">
    <property type="entry name" value="NADHDHGNASE5"/>
</dbReference>
<sequence>MCLLPVIQLNLFYSFINFSQWSMLFNSLSIIFLLCLWNIFFNVFQFSKNYMKDFSAYFNSMLVMFMFSMITLIISDSWLMLFMGWEFLGVTSFFLILYYNNWNSLSGALLTMMTNRLGDMFFILSMLFFLSLFKSFMMLIIIMMMSLTKSAQVPFSGWLPAAMAAPTPVSSLVHSSTLVTAGIYVYFRFNIFMNYTFNKLMMLFFLLTMLLGSLSALMEEDLKKLIAFSTLSQLGLIFLSFYSSFVGLMFFHLFVHAFFKSILFIVGGMMIWSMNSSQLLSNCSKLDLSIMTILVLSLINMMSLMFSSGFLSKESLSLLFMFKSIKFVIVIIMIFFLTLAYTWRLMNFMFNNFTKTKSIINFNTFSVELKYMVFMIFFGKMWTNNWFYSLSWSFIFKMMLIIMLIMLILFKYIYSFIFLDLLLINFIFSKMSLLKIEKDSFNSFFYFLESYMMKLQNWKMVMLLTLVLVFF</sequence>
<organism evidence="11">
    <name type="scientific">Hexamermis agrotis</name>
    <dbReference type="NCBI Taxonomy" id="387665"/>
    <lineage>
        <taxon>Eukaryota</taxon>
        <taxon>Metazoa</taxon>
        <taxon>Ecdysozoa</taxon>
        <taxon>Nematoda</taxon>
        <taxon>Enoplea</taxon>
        <taxon>Dorylaimia</taxon>
        <taxon>Mermithida</taxon>
        <taxon>Mermithoidea</taxon>
        <taxon>Mermithidae</taxon>
        <taxon>Hexamermis</taxon>
    </lineage>
</organism>
<comment type="catalytic activity">
    <reaction evidence="8">
        <text>a ubiquinone + NADH + 5 H(+)(in) = a ubiquinol + NAD(+) + 4 H(+)(out)</text>
        <dbReference type="Rhea" id="RHEA:29091"/>
        <dbReference type="Rhea" id="RHEA-COMP:9565"/>
        <dbReference type="Rhea" id="RHEA-COMP:9566"/>
        <dbReference type="ChEBI" id="CHEBI:15378"/>
        <dbReference type="ChEBI" id="CHEBI:16389"/>
        <dbReference type="ChEBI" id="CHEBI:17976"/>
        <dbReference type="ChEBI" id="CHEBI:57540"/>
        <dbReference type="ChEBI" id="CHEBI:57945"/>
        <dbReference type="EC" id="7.1.1.2"/>
    </reaction>
</comment>
<feature type="domain" description="NADH:quinone oxidoreductase/Mrp antiporter transmembrane" evidence="10">
    <location>
        <begin position="75"/>
        <end position="332"/>
    </location>
</feature>
<keyword evidence="4 9" id="KW-0812">Transmembrane</keyword>
<feature type="transmembrane region" description="Helical" evidence="9">
    <location>
        <begin position="56"/>
        <end position="74"/>
    </location>
</feature>
<dbReference type="GO" id="GO:0015990">
    <property type="term" value="P:electron transport coupled proton transport"/>
    <property type="evidence" value="ECO:0007669"/>
    <property type="project" value="TreeGrafter"/>
</dbReference>
<feature type="transmembrane region" description="Helical" evidence="9">
    <location>
        <begin position="80"/>
        <end position="99"/>
    </location>
</feature>
<evidence type="ECO:0000259" key="10">
    <source>
        <dbReference type="Pfam" id="PF00361"/>
    </source>
</evidence>
<dbReference type="EC" id="7.1.1.2" evidence="3"/>
<feature type="transmembrane region" description="Helical" evidence="9">
    <location>
        <begin position="257"/>
        <end position="274"/>
    </location>
</feature>
<protein>
    <recommendedName>
        <fullName evidence="3">NADH:ubiquinone reductase (H(+)-translocating)</fullName>
        <ecNumber evidence="3">7.1.1.2</ecNumber>
    </recommendedName>
    <alternativeName>
        <fullName evidence="7">NADH dehydrogenase subunit 5</fullName>
    </alternativeName>
</protein>
<feature type="transmembrane region" description="Helical" evidence="9">
    <location>
        <begin position="286"/>
        <end position="306"/>
    </location>
</feature>
<dbReference type="InterPro" id="IPR001750">
    <property type="entry name" value="ND/Mrp_TM"/>
</dbReference>
<feature type="transmembrane region" description="Helical" evidence="9">
    <location>
        <begin position="230"/>
        <end position="250"/>
    </location>
</feature>
<keyword evidence="11" id="KW-0496">Mitochondrion</keyword>
<accession>A2TN52</accession>
<feature type="transmembrane region" description="Helical" evidence="9">
    <location>
        <begin position="358"/>
        <end position="378"/>
    </location>
</feature>